<evidence type="ECO:0000313" key="6">
    <source>
        <dbReference type="Proteomes" id="UP000293342"/>
    </source>
</evidence>
<dbReference type="InterPro" id="IPR036291">
    <property type="entry name" value="NAD(P)-bd_dom_sf"/>
</dbReference>
<dbReference type="EMBL" id="SJKD01000008">
    <property type="protein sequence ID" value="TCC45234.1"/>
    <property type="molecule type" value="Genomic_DNA"/>
</dbReference>
<dbReference type="PANTHER" id="PTHR43490:SF99">
    <property type="entry name" value="SHORT-CHAIN DEHYDROGENASE_REDUCTASE"/>
    <property type="match status" value="1"/>
</dbReference>
<dbReference type="Gene3D" id="3.40.50.720">
    <property type="entry name" value="NAD(P)-binding Rossmann-like Domain"/>
    <property type="match status" value="1"/>
</dbReference>
<keyword evidence="3" id="KW-0560">Oxidoreductase</keyword>
<evidence type="ECO:0000313" key="5">
    <source>
        <dbReference type="EMBL" id="TCC45234.1"/>
    </source>
</evidence>
<organism evidence="5 6">
    <name type="scientific">Kribbella capetownensis</name>
    <dbReference type="NCBI Taxonomy" id="1572659"/>
    <lineage>
        <taxon>Bacteria</taxon>
        <taxon>Bacillati</taxon>
        <taxon>Actinomycetota</taxon>
        <taxon>Actinomycetes</taxon>
        <taxon>Propionibacteriales</taxon>
        <taxon>Kribbellaceae</taxon>
        <taxon>Kribbella</taxon>
    </lineage>
</organism>
<dbReference type="CDD" id="cd05324">
    <property type="entry name" value="carb_red_PTCR-like_SDR_c"/>
    <property type="match status" value="1"/>
</dbReference>
<dbReference type="PROSITE" id="PS00061">
    <property type="entry name" value="ADH_SHORT"/>
    <property type="match status" value="1"/>
</dbReference>
<gene>
    <name evidence="5" type="ORF">E0H75_32580</name>
</gene>
<name>A0A4R0JHT1_9ACTN</name>
<evidence type="ECO:0000256" key="3">
    <source>
        <dbReference type="ARBA" id="ARBA00023002"/>
    </source>
</evidence>
<evidence type="ECO:0000256" key="2">
    <source>
        <dbReference type="ARBA" id="ARBA00022857"/>
    </source>
</evidence>
<dbReference type="Pfam" id="PF00106">
    <property type="entry name" value="adh_short"/>
    <property type="match status" value="1"/>
</dbReference>
<proteinExistence type="inferred from homology"/>
<keyword evidence="2" id="KW-0521">NADP</keyword>
<dbReference type="AlphaFoldDB" id="A0A4R0JHT1"/>
<reference evidence="5 6" key="1">
    <citation type="submission" date="2019-02" db="EMBL/GenBank/DDBJ databases">
        <title>Kribbella capetownensis sp. nov. and Kribbella speibonae sp. nov., isolated from soil.</title>
        <authorList>
            <person name="Curtis S.M."/>
            <person name="Norton I."/>
            <person name="Everest G.J."/>
            <person name="Meyers P.R."/>
        </authorList>
    </citation>
    <scope>NUCLEOTIDE SEQUENCE [LARGE SCALE GENOMIC DNA]</scope>
    <source>
        <strain evidence="5 6">YM53</strain>
    </source>
</reference>
<evidence type="ECO:0000256" key="4">
    <source>
        <dbReference type="RuleBase" id="RU000363"/>
    </source>
</evidence>
<dbReference type="PRINTS" id="PR00081">
    <property type="entry name" value="GDHRDH"/>
</dbReference>
<keyword evidence="6" id="KW-1185">Reference proteome</keyword>
<sequence length="242" mass="25116">MTEKKIALVTGANKGIGKEIARQLGEAGFVVLVGSRDLARGEAAAKELVAEGLDAAAVQLEVTDERSVQAAAEMIERKYGRLDVIVNNAAIIPVGDDAVSRVESDVLREAFETNVIGLVGTTRAMLPLLRKAESARIVNLSTSLASFSQVGDPESRMSTVLTLGYNSSKAAVNMVTVMLANELRGSGILVNAADPGNCATDMGGWDAARTPAQGASVAVRLAMLGADGPTGEVHAEAGRLAW</sequence>
<comment type="similarity">
    <text evidence="1 4">Belongs to the short-chain dehydrogenases/reductases (SDR) family.</text>
</comment>
<dbReference type="InterPro" id="IPR045313">
    <property type="entry name" value="CBR1-like"/>
</dbReference>
<dbReference type="PANTHER" id="PTHR43490">
    <property type="entry name" value="(+)-NEOMENTHOL DEHYDROGENASE"/>
    <property type="match status" value="1"/>
</dbReference>
<dbReference type="RefSeq" id="WP_131517529.1">
    <property type="nucleotide sequence ID" value="NZ_SJKD01000008.1"/>
</dbReference>
<dbReference type="GO" id="GO:0016616">
    <property type="term" value="F:oxidoreductase activity, acting on the CH-OH group of donors, NAD or NADP as acceptor"/>
    <property type="evidence" value="ECO:0007669"/>
    <property type="project" value="InterPro"/>
</dbReference>
<evidence type="ECO:0000256" key="1">
    <source>
        <dbReference type="ARBA" id="ARBA00006484"/>
    </source>
</evidence>
<dbReference type="InterPro" id="IPR020904">
    <property type="entry name" value="Sc_DH/Rdtase_CS"/>
</dbReference>
<dbReference type="PRINTS" id="PR00080">
    <property type="entry name" value="SDRFAMILY"/>
</dbReference>
<dbReference type="InterPro" id="IPR002347">
    <property type="entry name" value="SDR_fam"/>
</dbReference>
<protein>
    <submittedName>
        <fullName evidence="5">SDR family oxidoreductase</fullName>
    </submittedName>
</protein>
<dbReference type="Proteomes" id="UP000293342">
    <property type="component" value="Unassembled WGS sequence"/>
</dbReference>
<dbReference type="OrthoDB" id="9781117at2"/>
<accession>A0A4R0JHT1</accession>
<comment type="caution">
    <text evidence="5">The sequence shown here is derived from an EMBL/GenBank/DDBJ whole genome shotgun (WGS) entry which is preliminary data.</text>
</comment>
<dbReference type="SUPFAM" id="SSF51735">
    <property type="entry name" value="NAD(P)-binding Rossmann-fold domains"/>
    <property type="match status" value="1"/>
</dbReference>